<evidence type="ECO:0000256" key="3">
    <source>
        <dbReference type="ARBA" id="ARBA00022722"/>
    </source>
</evidence>
<organism evidence="7">
    <name type="scientific">Jahnella sp. MSr9139</name>
    <dbReference type="NCBI Taxonomy" id="1434086"/>
    <lineage>
        <taxon>Bacteria</taxon>
        <taxon>Pseudomonadati</taxon>
        <taxon>Myxococcota</taxon>
        <taxon>Polyangia</taxon>
        <taxon>Polyangiales</taxon>
        <taxon>Polyangiaceae</taxon>
        <taxon>Jahnella</taxon>
    </lineage>
</organism>
<reference evidence="7" key="1">
    <citation type="journal article" date="2019" name="Org. Lett.">
        <title>Two Biosynthetic Pathways in Jahnella thaxteri for Thaxteramides, Distinct Types of Lipopeptides.</title>
        <authorList>
            <person name="Oueis E."/>
            <person name="Klefisch T."/>
            <person name="Zaburannyi N."/>
            <person name="Garcia R."/>
            <person name="Plaza A."/>
            <person name="Muller R."/>
        </authorList>
    </citation>
    <scope>NUCLEOTIDE SEQUENCE</scope>
    <source>
        <strain evidence="7">MSr9139</strain>
    </source>
</reference>
<dbReference type="PANTHER" id="PTHR33317:SF4">
    <property type="entry name" value="POLYNUCLEOTIDYL TRANSFERASE, RIBONUCLEASE H-LIKE SUPERFAMILY PROTEIN"/>
    <property type="match status" value="1"/>
</dbReference>
<evidence type="ECO:0000256" key="1">
    <source>
        <dbReference type="ARBA" id="ARBA00022490"/>
    </source>
</evidence>
<keyword evidence="3 5" id="KW-0540">Nuclease</keyword>
<dbReference type="PANTHER" id="PTHR33317">
    <property type="entry name" value="POLYNUCLEOTIDYL TRANSFERASE, RIBONUCLEASE H-LIKE SUPERFAMILY PROTEIN"/>
    <property type="match status" value="1"/>
</dbReference>
<dbReference type="CDD" id="cd16964">
    <property type="entry name" value="YqgF"/>
    <property type="match status" value="1"/>
</dbReference>
<name>A0A4Y5SZG8_9BACT</name>
<dbReference type="GO" id="GO:0000967">
    <property type="term" value="P:rRNA 5'-end processing"/>
    <property type="evidence" value="ECO:0007669"/>
    <property type="project" value="UniProtKB-UniRule"/>
</dbReference>
<keyword evidence="4 5" id="KW-0378">Hydrolase</keyword>
<evidence type="ECO:0000313" key="7">
    <source>
        <dbReference type="EMBL" id="QDA77068.1"/>
    </source>
</evidence>
<dbReference type="EC" id="3.1.-.-" evidence="5"/>
<dbReference type="AlphaFoldDB" id="A0A4Y5SZG8"/>
<dbReference type="SMART" id="SM00732">
    <property type="entry name" value="YqgFc"/>
    <property type="match status" value="1"/>
</dbReference>
<evidence type="ECO:0000256" key="5">
    <source>
        <dbReference type="HAMAP-Rule" id="MF_00651"/>
    </source>
</evidence>
<dbReference type="SUPFAM" id="SSF53098">
    <property type="entry name" value="Ribonuclease H-like"/>
    <property type="match status" value="1"/>
</dbReference>
<comment type="similarity">
    <text evidence="5">Belongs to the YqgF HJR family.</text>
</comment>
<dbReference type="GO" id="GO:0016788">
    <property type="term" value="F:hydrolase activity, acting on ester bonds"/>
    <property type="evidence" value="ECO:0007669"/>
    <property type="project" value="UniProtKB-UniRule"/>
</dbReference>
<keyword evidence="2 5" id="KW-0690">Ribosome biogenesis</keyword>
<feature type="domain" description="YqgF/RNase H-like" evidence="6">
    <location>
        <begin position="8"/>
        <end position="108"/>
    </location>
</feature>
<comment type="function">
    <text evidence="5">Could be a nuclease involved in processing of the 5'-end of pre-16S rRNA.</text>
</comment>
<dbReference type="HAMAP" id="MF_00651">
    <property type="entry name" value="Nuclease_YqgF"/>
    <property type="match status" value="1"/>
</dbReference>
<keyword evidence="1 5" id="KW-0963">Cytoplasm</keyword>
<dbReference type="InterPro" id="IPR005227">
    <property type="entry name" value="YqgF"/>
</dbReference>
<evidence type="ECO:0000256" key="2">
    <source>
        <dbReference type="ARBA" id="ARBA00022517"/>
    </source>
</evidence>
<dbReference type="InterPro" id="IPR006641">
    <property type="entry name" value="YqgF/RNaseH-like_dom"/>
</dbReference>
<accession>A0A4Y5SZG8</accession>
<dbReference type="GO" id="GO:0004518">
    <property type="term" value="F:nuclease activity"/>
    <property type="evidence" value="ECO:0007669"/>
    <property type="project" value="UniProtKB-KW"/>
</dbReference>
<dbReference type="InterPro" id="IPR012337">
    <property type="entry name" value="RNaseH-like_sf"/>
</dbReference>
<evidence type="ECO:0000259" key="6">
    <source>
        <dbReference type="SMART" id="SM00732"/>
    </source>
</evidence>
<dbReference type="NCBIfam" id="TIGR00250">
    <property type="entry name" value="RNAse_H_YqgF"/>
    <property type="match status" value="1"/>
</dbReference>
<dbReference type="InterPro" id="IPR037027">
    <property type="entry name" value="YqgF/RNaseH-like_dom_sf"/>
</dbReference>
<evidence type="ECO:0000256" key="4">
    <source>
        <dbReference type="ARBA" id="ARBA00022801"/>
    </source>
</evidence>
<dbReference type="EMBL" id="MK551162">
    <property type="protein sequence ID" value="QDA77068.1"/>
    <property type="molecule type" value="Genomic_DNA"/>
</dbReference>
<dbReference type="Gene3D" id="3.30.420.140">
    <property type="entry name" value="YqgF/RNase H-like domain"/>
    <property type="match status" value="1"/>
</dbReference>
<comment type="subcellular location">
    <subcellularLocation>
        <location evidence="5">Cytoplasm</location>
    </subcellularLocation>
</comment>
<sequence>MPVHVRVGRVAAIDLGKARVGVALSDELGVCAHPRPPLDGRNRRALLEALTALVREEGVTRFLVGVPLELDGREGPAARKALGFAQALADATRVEVELIDERLSTVEASRRLREGGVDARRQKPRVDGAAAAVLLQSWLDSRSG</sequence>
<dbReference type="Pfam" id="PF03652">
    <property type="entry name" value="RuvX"/>
    <property type="match status" value="1"/>
</dbReference>
<protein>
    <recommendedName>
        <fullName evidence="5">Putative pre-16S rRNA nuclease</fullName>
        <ecNumber evidence="5">3.1.-.-</ecNumber>
    </recommendedName>
</protein>
<proteinExistence type="inferred from homology"/>
<dbReference type="GO" id="GO:0005829">
    <property type="term" value="C:cytosol"/>
    <property type="evidence" value="ECO:0007669"/>
    <property type="project" value="TreeGrafter"/>
</dbReference>